<evidence type="ECO:0000313" key="3">
    <source>
        <dbReference type="EMBL" id="PIZ93397.1"/>
    </source>
</evidence>
<keyword evidence="2" id="KW-0812">Transmembrane</keyword>
<keyword evidence="2" id="KW-1133">Transmembrane helix</keyword>
<evidence type="ECO:0000256" key="2">
    <source>
        <dbReference type="SAM" id="Phobius"/>
    </source>
</evidence>
<proteinExistence type="predicted"/>
<gene>
    <name evidence="3" type="ORF">COX83_01965</name>
</gene>
<protein>
    <recommendedName>
        <fullName evidence="5">AtpZ/AtpI family protein</fullName>
    </recommendedName>
</protein>
<dbReference type="Proteomes" id="UP000230078">
    <property type="component" value="Unassembled WGS sequence"/>
</dbReference>
<feature type="transmembrane region" description="Helical" evidence="2">
    <location>
        <begin position="52"/>
        <end position="71"/>
    </location>
</feature>
<comment type="caution">
    <text evidence="3">The sequence shown here is derived from an EMBL/GenBank/DDBJ whole genome shotgun (WGS) entry which is preliminary data.</text>
</comment>
<dbReference type="EMBL" id="PFPI01000026">
    <property type="protein sequence ID" value="PIZ93397.1"/>
    <property type="molecule type" value="Genomic_DNA"/>
</dbReference>
<dbReference type="AlphaFoldDB" id="A0A2M7V4C1"/>
<evidence type="ECO:0000313" key="4">
    <source>
        <dbReference type="Proteomes" id="UP000230078"/>
    </source>
</evidence>
<feature type="transmembrane region" description="Helical" evidence="2">
    <location>
        <begin position="20"/>
        <end position="40"/>
    </location>
</feature>
<feature type="coiled-coil region" evidence="1">
    <location>
        <begin position="73"/>
        <end position="100"/>
    </location>
</feature>
<reference evidence="4" key="1">
    <citation type="submission" date="2017-09" db="EMBL/GenBank/DDBJ databases">
        <title>Depth-based differentiation of microbial function through sediment-hosted aquifers and enrichment of novel symbionts in the deep terrestrial subsurface.</title>
        <authorList>
            <person name="Probst A.J."/>
            <person name="Ladd B."/>
            <person name="Jarett J.K."/>
            <person name="Geller-Mcgrath D.E."/>
            <person name="Sieber C.M.K."/>
            <person name="Emerson J.B."/>
            <person name="Anantharaman K."/>
            <person name="Thomas B.C."/>
            <person name="Malmstrom R."/>
            <person name="Stieglmeier M."/>
            <person name="Klingl A."/>
            <person name="Woyke T."/>
            <person name="Ryan C.M."/>
            <person name="Banfield J.F."/>
        </authorList>
    </citation>
    <scope>NUCLEOTIDE SEQUENCE [LARGE SCALE GENOMIC DNA]</scope>
</reference>
<keyword evidence="2" id="KW-0472">Membrane</keyword>
<evidence type="ECO:0008006" key="5">
    <source>
        <dbReference type="Google" id="ProtNLM"/>
    </source>
</evidence>
<name>A0A2M7V4C1_9BACT</name>
<evidence type="ECO:0000256" key="1">
    <source>
        <dbReference type="SAM" id="Coils"/>
    </source>
</evidence>
<organism evidence="3 4">
    <name type="scientific">Candidatus Magasanikbacteria bacterium CG_4_10_14_0_2_um_filter_41_31</name>
    <dbReference type="NCBI Taxonomy" id="1974639"/>
    <lineage>
        <taxon>Bacteria</taxon>
        <taxon>Candidatus Magasanikiibacteriota</taxon>
    </lineage>
</organism>
<keyword evidence="1" id="KW-0175">Coiled coil</keyword>
<accession>A0A2M7V4C1</accession>
<sequence length="100" mass="11922">MDSIDLEQEQLRHKTFLSMFRILLIFGIPAIVSYFLGGWIDTTYDMKPYGTLSVLGVAFLLSWTLTIRMYFQIDRAFRELRQKQEARENDENEKKTHKQQ</sequence>